<evidence type="ECO:0000256" key="7">
    <source>
        <dbReference type="ARBA" id="ARBA00023049"/>
    </source>
</evidence>
<keyword evidence="5" id="KW-0378">Hydrolase</keyword>
<dbReference type="Gene3D" id="3.40.390.10">
    <property type="entry name" value="Collagenase (Catalytic Domain)"/>
    <property type="match status" value="1"/>
</dbReference>
<keyword evidence="2 11" id="KW-0645">Protease</keyword>
<evidence type="ECO:0000313" key="12">
    <source>
        <dbReference type="Proteomes" id="UP000059188"/>
    </source>
</evidence>
<reference evidence="11 12" key="1">
    <citation type="submission" date="2014-11" db="EMBL/GenBank/DDBJ databases">
        <authorList>
            <person name="Wibberg Daniel"/>
        </authorList>
    </citation>
    <scope>NUCLEOTIDE SEQUENCE [LARGE SCALE GENOMIC DNA]</scope>
    <source>
        <strain evidence="11">Rhizoctonia solani AG1-IB 7/3/14</strain>
    </source>
</reference>
<dbReference type="GO" id="GO:0006508">
    <property type="term" value="P:proteolysis"/>
    <property type="evidence" value="ECO:0007669"/>
    <property type="project" value="UniProtKB-KW"/>
</dbReference>
<accession>A0A0B7FQK6</accession>
<evidence type="ECO:0000256" key="4">
    <source>
        <dbReference type="ARBA" id="ARBA00022729"/>
    </source>
</evidence>
<dbReference type="Proteomes" id="UP000059188">
    <property type="component" value="Unassembled WGS sequence"/>
</dbReference>
<feature type="domain" description="Peptidase M43 pregnancy-associated plasma-A" evidence="10">
    <location>
        <begin position="165"/>
        <end position="283"/>
    </location>
</feature>
<feature type="signal peptide" evidence="9">
    <location>
        <begin position="1"/>
        <end position="18"/>
    </location>
</feature>
<evidence type="ECO:0000256" key="9">
    <source>
        <dbReference type="SAM" id="SignalP"/>
    </source>
</evidence>
<feature type="chain" id="PRO_5002130745" evidence="9">
    <location>
        <begin position="19"/>
        <end position="291"/>
    </location>
</feature>
<dbReference type="InterPro" id="IPR008754">
    <property type="entry name" value="Peptidase_M43"/>
</dbReference>
<dbReference type="CDD" id="cd04275">
    <property type="entry name" value="ZnMc_pappalysin_like"/>
    <property type="match status" value="1"/>
</dbReference>
<name>A0A0B7FQK6_THACB</name>
<proteinExistence type="inferred from homology"/>
<gene>
    <name evidence="11" type="ORF">RSOLAG1IB_09515</name>
</gene>
<dbReference type="PANTHER" id="PTHR47466:SF1">
    <property type="entry name" value="METALLOPROTEASE MEP1 (AFU_ORTHOLOGUE AFUA_1G07730)-RELATED"/>
    <property type="match status" value="1"/>
</dbReference>
<dbReference type="GO" id="GO:0046872">
    <property type="term" value="F:metal ion binding"/>
    <property type="evidence" value="ECO:0007669"/>
    <property type="project" value="UniProtKB-KW"/>
</dbReference>
<dbReference type="GO" id="GO:0008237">
    <property type="term" value="F:metallopeptidase activity"/>
    <property type="evidence" value="ECO:0007669"/>
    <property type="project" value="UniProtKB-KW"/>
</dbReference>
<evidence type="ECO:0000256" key="6">
    <source>
        <dbReference type="ARBA" id="ARBA00022833"/>
    </source>
</evidence>
<evidence type="ECO:0000256" key="8">
    <source>
        <dbReference type="ARBA" id="ARBA00023157"/>
    </source>
</evidence>
<sequence>MLFAAFSALALAITSAVAAPTAGNFTSVCASTPSDDVIAAAEAHFAAHKIQLKTDANAKFAATIPVYWHVIQAGSALTQGNIPDSQISASISALNSHYSGSGLSFTLAGTDRTTNANWFNLAGPQGSNTAYQTAMKRALRKGGNAAALNVYSTGFTSVTPQGLLGYATFPSSYSGNPTDDGVVILYRTVPGGSLTNYNQGKTLTHEVGHWLGLYHTFQGGCSGNGDYVSDTPAEASAASGCPTGRDTCPGGGLDPINNYMDYTYNSCMREFTAGQFTRIRSQIATYRGINV</sequence>
<dbReference type="InterPro" id="IPR024079">
    <property type="entry name" value="MetalloPept_cat_dom_sf"/>
</dbReference>
<evidence type="ECO:0000256" key="3">
    <source>
        <dbReference type="ARBA" id="ARBA00022723"/>
    </source>
</evidence>
<keyword evidence="7 11" id="KW-0482">Metalloprotease</keyword>
<dbReference type="PANTHER" id="PTHR47466">
    <property type="match status" value="1"/>
</dbReference>
<dbReference type="OrthoDB" id="536211at2759"/>
<evidence type="ECO:0000313" key="11">
    <source>
        <dbReference type="EMBL" id="CEL60291.1"/>
    </source>
</evidence>
<dbReference type="SUPFAM" id="SSF55486">
    <property type="entry name" value="Metalloproteases ('zincins'), catalytic domain"/>
    <property type="match status" value="1"/>
</dbReference>
<keyword evidence="12" id="KW-1185">Reference proteome</keyword>
<evidence type="ECO:0000259" key="10">
    <source>
        <dbReference type="Pfam" id="PF05572"/>
    </source>
</evidence>
<dbReference type="EMBL" id="LN679144">
    <property type="protein sequence ID" value="CEL60291.1"/>
    <property type="molecule type" value="Genomic_DNA"/>
</dbReference>
<evidence type="ECO:0000256" key="2">
    <source>
        <dbReference type="ARBA" id="ARBA00022670"/>
    </source>
</evidence>
<evidence type="ECO:0000256" key="1">
    <source>
        <dbReference type="ARBA" id="ARBA00008721"/>
    </source>
</evidence>
<keyword evidence="8" id="KW-1015">Disulfide bond</keyword>
<dbReference type="Pfam" id="PF05572">
    <property type="entry name" value="Peptidase_M43"/>
    <property type="match status" value="1"/>
</dbReference>
<comment type="similarity">
    <text evidence="1">Belongs to the peptidase M43B family.</text>
</comment>
<keyword evidence="3" id="KW-0479">Metal-binding</keyword>
<keyword evidence="6" id="KW-0862">Zinc</keyword>
<dbReference type="AlphaFoldDB" id="A0A0B7FQK6"/>
<evidence type="ECO:0000256" key="5">
    <source>
        <dbReference type="ARBA" id="ARBA00022801"/>
    </source>
</evidence>
<keyword evidence="4 9" id="KW-0732">Signal</keyword>
<protein>
    <submittedName>
        <fullName evidence="11">Extracellular metalloprotease SMAC_06893</fullName>
    </submittedName>
</protein>
<organism evidence="11 12">
    <name type="scientific">Thanatephorus cucumeris (strain AG1-IB / isolate 7/3/14)</name>
    <name type="common">Lettuce bottom rot fungus</name>
    <name type="synonym">Rhizoctonia solani</name>
    <dbReference type="NCBI Taxonomy" id="1108050"/>
    <lineage>
        <taxon>Eukaryota</taxon>
        <taxon>Fungi</taxon>
        <taxon>Dikarya</taxon>
        <taxon>Basidiomycota</taxon>
        <taxon>Agaricomycotina</taxon>
        <taxon>Agaricomycetes</taxon>
        <taxon>Cantharellales</taxon>
        <taxon>Ceratobasidiaceae</taxon>
        <taxon>Rhizoctonia</taxon>
        <taxon>Rhizoctonia solani AG-1</taxon>
    </lineage>
</organism>